<comment type="similarity">
    <text evidence="2">Belongs to the ABC-4 integral membrane protein family. LolC/E subfamily.</text>
</comment>
<keyword evidence="12" id="KW-1185">Reference proteome</keyword>
<feature type="transmembrane region" description="Helical" evidence="7">
    <location>
        <begin position="21"/>
        <end position="49"/>
    </location>
</feature>
<feature type="domain" description="ABC3 transporter permease C-terminal" evidence="8">
    <location>
        <begin position="275"/>
        <end position="400"/>
    </location>
</feature>
<dbReference type="PANTHER" id="PTHR30489:SF0">
    <property type="entry name" value="LIPOPROTEIN-RELEASING SYSTEM TRANSMEMBRANE PROTEIN LOLE"/>
    <property type="match status" value="1"/>
</dbReference>
<keyword evidence="3" id="KW-1003">Cell membrane</keyword>
<evidence type="ECO:0000313" key="12">
    <source>
        <dbReference type="Proteomes" id="UP000095237"/>
    </source>
</evidence>
<keyword evidence="6 7" id="KW-0472">Membrane</keyword>
<reference evidence="10 12" key="1">
    <citation type="submission" date="2015-11" db="EMBL/GenBank/DDBJ databases">
        <title>Evidence for parallel genomic evolution in an endosymbiosis of termite gut flagellates.</title>
        <authorList>
            <person name="Zheng H."/>
        </authorList>
    </citation>
    <scope>NUCLEOTIDE SEQUENCE [LARGE SCALE GENOMIC DNA]</scope>
    <source>
        <strain evidence="10 12">CET450</strain>
    </source>
</reference>
<feature type="transmembrane region" description="Helical" evidence="7">
    <location>
        <begin position="271"/>
        <end position="298"/>
    </location>
</feature>
<feature type="transmembrane region" description="Helical" evidence="7">
    <location>
        <begin position="366"/>
        <end position="390"/>
    </location>
</feature>
<dbReference type="EMBL" id="LNVX01000124">
    <property type="protein sequence ID" value="OEG71678.1"/>
    <property type="molecule type" value="Genomic_DNA"/>
</dbReference>
<protein>
    <submittedName>
        <fullName evidence="10">Uncharacterized protein</fullName>
    </submittedName>
</protein>
<evidence type="ECO:0000256" key="7">
    <source>
        <dbReference type="SAM" id="Phobius"/>
    </source>
</evidence>
<evidence type="ECO:0000259" key="8">
    <source>
        <dbReference type="Pfam" id="PF02687"/>
    </source>
</evidence>
<dbReference type="InterPro" id="IPR003838">
    <property type="entry name" value="ABC3_permease_C"/>
</dbReference>
<evidence type="ECO:0000313" key="10">
    <source>
        <dbReference type="EMBL" id="OEG71678.1"/>
    </source>
</evidence>
<comment type="caution">
    <text evidence="10">The sequence shown here is derived from an EMBL/GenBank/DDBJ whole genome shotgun (WGS) entry which is preliminary data.</text>
</comment>
<comment type="subcellular location">
    <subcellularLocation>
        <location evidence="1">Cell membrane</location>
        <topology evidence="1">Multi-pass membrane protein</topology>
    </subcellularLocation>
</comment>
<dbReference type="PANTHER" id="PTHR30489">
    <property type="entry name" value="LIPOPROTEIN-RELEASING SYSTEM TRANSMEMBRANE PROTEIN LOLE"/>
    <property type="match status" value="1"/>
</dbReference>
<dbReference type="InterPro" id="IPR025857">
    <property type="entry name" value="MacB_PCD"/>
</dbReference>
<accession>A0A1E5IP34</accession>
<organism evidence="10 12">
    <name type="scientific">Endomicrobium trichonymphae</name>
    <dbReference type="NCBI Taxonomy" id="1408204"/>
    <lineage>
        <taxon>Bacteria</taxon>
        <taxon>Pseudomonadati</taxon>
        <taxon>Elusimicrobiota</taxon>
        <taxon>Endomicrobiia</taxon>
        <taxon>Endomicrobiales</taxon>
        <taxon>Endomicrobiaceae</taxon>
        <taxon>Candidatus Endomicrobiellum</taxon>
    </lineage>
</organism>
<keyword evidence="4 7" id="KW-0812">Transmembrane</keyword>
<sequence length="407" mass="44978">MNMLSVEFFIAFRYLKAKRKGFFSLITTFIAVGGTTLGVATLVITLAVMSGFQNDIRNKILGIQPHIIVVKIDSEPFKDYLKIEDKIKTNSDVLSVSPFIYKQGIIRSLGLSTSLIIKAVNYKNENGMLDLSKRITVSDMSFNGEKIGEKSIILGSELTKNIAVSAGDKVVLMFPNNFGNIPKMYEFTVSAVIQSGMYDFDSSLGFIDLEEGQNLFSMQDEITGFDIHINNFDKAVTAAAALQKDLSYPYRVKTWIEMNKNLFSALKLEKIMMFLILGLIILVAAFNIVSNLLLLSVQKSKEIGIMSAIGFSKFSISKIFFYEGLIVGSSGTVLGIISGLAVSFLLKYFNIFKLPKGIYYVDKLPIAVIPADIIMIAACAFIITVTAGIYPAYQVSKLEPLEAIRYG</sequence>
<evidence type="ECO:0000256" key="4">
    <source>
        <dbReference type="ARBA" id="ARBA00022692"/>
    </source>
</evidence>
<evidence type="ECO:0000256" key="5">
    <source>
        <dbReference type="ARBA" id="ARBA00022989"/>
    </source>
</evidence>
<name>A0A1E5IP34_ENDTX</name>
<dbReference type="GO" id="GO:0098797">
    <property type="term" value="C:plasma membrane protein complex"/>
    <property type="evidence" value="ECO:0007669"/>
    <property type="project" value="TreeGrafter"/>
</dbReference>
<dbReference type="EMBL" id="LNVX01000103">
    <property type="protein sequence ID" value="OEG71708.1"/>
    <property type="molecule type" value="Genomic_DNA"/>
</dbReference>
<evidence type="ECO:0000256" key="2">
    <source>
        <dbReference type="ARBA" id="ARBA00005236"/>
    </source>
</evidence>
<dbReference type="Pfam" id="PF12704">
    <property type="entry name" value="MacB_PCD"/>
    <property type="match status" value="1"/>
</dbReference>
<evidence type="ECO:0000256" key="1">
    <source>
        <dbReference type="ARBA" id="ARBA00004651"/>
    </source>
</evidence>
<feature type="domain" description="MacB-like periplasmic core" evidence="9">
    <location>
        <begin position="28"/>
        <end position="242"/>
    </location>
</feature>
<evidence type="ECO:0000259" key="9">
    <source>
        <dbReference type="Pfam" id="PF12704"/>
    </source>
</evidence>
<feature type="transmembrane region" description="Helical" evidence="7">
    <location>
        <begin position="319"/>
        <end position="346"/>
    </location>
</feature>
<evidence type="ECO:0000313" key="11">
    <source>
        <dbReference type="EMBL" id="OEG71708.1"/>
    </source>
</evidence>
<dbReference type="Proteomes" id="UP000095237">
    <property type="component" value="Unassembled WGS sequence"/>
</dbReference>
<gene>
    <name evidence="11" type="ORF">ATZ36_13200</name>
    <name evidence="10" type="ORF">ATZ36_13475</name>
</gene>
<evidence type="ECO:0000256" key="3">
    <source>
        <dbReference type="ARBA" id="ARBA00022475"/>
    </source>
</evidence>
<proteinExistence type="inferred from homology"/>
<dbReference type="Pfam" id="PF02687">
    <property type="entry name" value="FtsX"/>
    <property type="match status" value="1"/>
</dbReference>
<evidence type="ECO:0000256" key="6">
    <source>
        <dbReference type="ARBA" id="ARBA00023136"/>
    </source>
</evidence>
<dbReference type="GO" id="GO:0044874">
    <property type="term" value="P:lipoprotein localization to outer membrane"/>
    <property type="evidence" value="ECO:0007669"/>
    <property type="project" value="TreeGrafter"/>
</dbReference>
<dbReference type="InterPro" id="IPR051447">
    <property type="entry name" value="Lipoprotein-release_system"/>
</dbReference>
<dbReference type="AlphaFoldDB" id="A0A1E5IP34"/>
<keyword evidence="5 7" id="KW-1133">Transmembrane helix</keyword>